<feature type="domain" description="ABC transporter" evidence="6">
    <location>
        <begin position="1"/>
        <end position="232"/>
    </location>
</feature>
<dbReference type="InterPro" id="IPR003439">
    <property type="entry name" value="ABC_transporter-like_ATP-bd"/>
</dbReference>
<evidence type="ECO:0000256" key="2">
    <source>
        <dbReference type="ARBA" id="ARBA00022448"/>
    </source>
</evidence>
<evidence type="ECO:0000313" key="8">
    <source>
        <dbReference type="Proteomes" id="UP000267250"/>
    </source>
</evidence>
<dbReference type="InterPro" id="IPR005894">
    <property type="entry name" value="DrrA"/>
</dbReference>
<dbReference type="EMBL" id="CP016379">
    <property type="protein sequence ID" value="AZR74959.1"/>
    <property type="molecule type" value="Genomic_DNA"/>
</dbReference>
<proteinExistence type="inferred from homology"/>
<dbReference type="SUPFAM" id="SSF52540">
    <property type="entry name" value="P-loop containing nucleoside triphosphate hydrolases"/>
    <property type="match status" value="1"/>
</dbReference>
<dbReference type="InterPro" id="IPR050763">
    <property type="entry name" value="ABC_transporter_ATP-binding"/>
</dbReference>
<dbReference type="PROSITE" id="PS50893">
    <property type="entry name" value="ABC_TRANSPORTER_2"/>
    <property type="match status" value="1"/>
</dbReference>
<dbReference type="Pfam" id="PF13732">
    <property type="entry name" value="DrrA1-3_C"/>
    <property type="match status" value="1"/>
</dbReference>
<dbReference type="GO" id="GO:0005886">
    <property type="term" value="C:plasma membrane"/>
    <property type="evidence" value="ECO:0007669"/>
    <property type="project" value="UniProtKB-SubCell"/>
</dbReference>
<dbReference type="SMART" id="SM00382">
    <property type="entry name" value="AAA"/>
    <property type="match status" value="1"/>
</dbReference>
<dbReference type="GO" id="GO:0016887">
    <property type="term" value="F:ATP hydrolysis activity"/>
    <property type="evidence" value="ECO:0007669"/>
    <property type="project" value="InterPro"/>
</dbReference>
<name>A0A3Q9HTL2_9FIRM</name>
<keyword evidence="4 7" id="KW-0067">ATP-binding</keyword>
<keyword evidence="8" id="KW-1185">Reference proteome</keyword>
<evidence type="ECO:0000256" key="4">
    <source>
        <dbReference type="ARBA" id="ARBA00022840"/>
    </source>
</evidence>
<dbReference type="AlphaFoldDB" id="A0A3Q9HTL2"/>
<comment type="subcellular location">
    <subcellularLocation>
        <location evidence="1">Cell membrane</location>
        <topology evidence="1">Peripheral membrane protein</topology>
        <orientation evidence="1">Cytoplasmic side</orientation>
    </subcellularLocation>
</comment>
<keyword evidence="3" id="KW-0547">Nucleotide-binding</keyword>
<dbReference type="InterPro" id="IPR017871">
    <property type="entry name" value="ABC_transporter-like_CS"/>
</dbReference>
<dbReference type="GO" id="GO:1900753">
    <property type="term" value="P:doxorubicin transport"/>
    <property type="evidence" value="ECO:0007669"/>
    <property type="project" value="InterPro"/>
</dbReference>
<dbReference type="GO" id="GO:0043215">
    <property type="term" value="P:daunorubicin transport"/>
    <property type="evidence" value="ECO:0007669"/>
    <property type="project" value="InterPro"/>
</dbReference>
<evidence type="ECO:0000256" key="3">
    <source>
        <dbReference type="ARBA" id="ARBA00022741"/>
    </source>
</evidence>
<accession>A0A3Q9HTL2</accession>
<dbReference type="Gene3D" id="3.40.50.300">
    <property type="entry name" value="P-loop containing nucleotide triphosphate hydrolases"/>
    <property type="match status" value="1"/>
</dbReference>
<dbReference type="PROSITE" id="PS00211">
    <property type="entry name" value="ABC_TRANSPORTER_1"/>
    <property type="match status" value="1"/>
</dbReference>
<dbReference type="InterPro" id="IPR003593">
    <property type="entry name" value="AAA+_ATPase"/>
</dbReference>
<organism evidence="7 8">
    <name type="scientific">Anoxybacter fermentans</name>
    <dbReference type="NCBI Taxonomy" id="1323375"/>
    <lineage>
        <taxon>Bacteria</taxon>
        <taxon>Bacillati</taxon>
        <taxon>Bacillota</taxon>
        <taxon>Clostridia</taxon>
        <taxon>Halanaerobiales</taxon>
        <taxon>Anoxybacter</taxon>
    </lineage>
</organism>
<keyword evidence="2" id="KW-0813">Transport</keyword>
<evidence type="ECO:0000313" key="7">
    <source>
        <dbReference type="EMBL" id="AZR74959.1"/>
    </source>
</evidence>
<dbReference type="InterPro" id="IPR025302">
    <property type="entry name" value="DrrA1/2-like_C"/>
</dbReference>
<dbReference type="Pfam" id="PF00005">
    <property type="entry name" value="ABC_tran"/>
    <property type="match status" value="1"/>
</dbReference>
<dbReference type="InterPro" id="IPR027417">
    <property type="entry name" value="P-loop_NTPase"/>
</dbReference>
<evidence type="ECO:0000259" key="6">
    <source>
        <dbReference type="PROSITE" id="PS50893"/>
    </source>
</evidence>
<evidence type="ECO:0000256" key="1">
    <source>
        <dbReference type="ARBA" id="ARBA00004413"/>
    </source>
</evidence>
<sequence length="315" mass="35462">MEDGRMIRGGRTFVAVKNVNFKVKRGEIFGLLGPNGAGKTTTIKMISTLLEPTRGKVLVNGYDVVKDARKVRQSLGTVLSGERSIYWKLTGRENLEYFGALYGMKRKEAKARAQELLERLDLSKRGDELVENYSSGMKQRIALGKALMADPPILLLDEPTVGLDPQAALRLREIIMELKEEGKTILLTTHYMEEADILCDRIAIIDQGEIIALAPPSQLKAQLSEKRMIQLTVRGLSDEVQNKLNKVSHVERVLAHYDDEKENWQITIHSSNGEETITDIIQTLTKEQVQIQNVNVKEPTLEDVFIHLTGKSLRE</sequence>
<comment type="similarity">
    <text evidence="5">Belongs to the ABC transporter superfamily. Drug exporter-1 (DrugE1) (TC 3.A.1.105) family.</text>
</comment>
<dbReference type="KEGG" id="aft:BBF96_15430"/>
<protein>
    <submittedName>
        <fullName evidence="7">ABC transporter ATP-binding protein</fullName>
    </submittedName>
</protein>
<dbReference type="Proteomes" id="UP000267250">
    <property type="component" value="Chromosome"/>
</dbReference>
<evidence type="ECO:0000256" key="5">
    <source>
        <dbReference type="ARBA" id="ARBA00049985"/>
    </source>
</evidence>
<reference evidence="7 8" key="1">
    <citation type="submission" date="2016-07" db="EMBL/GenBank/DDBJ databases">
        <title>Genome and transcriptome analysis of iron-reducing fermentative bacteria Anoxybacter fermentans.</title>
        <authorList>
            <person name="Zeng X."/>
            <person name="Shao Z."/>
        </authorList>
    </citation>
    <scope>NUCLEOTIDE SEQUENCE [LARGE SCALE GENOMIC DNA]</scope>
    <source>
        <strain evidence="7 8">DY22613</strain>
    </source>
</reference>
<dbReference type="PANTHER" id="PTHR42711">
    <property type="entry name" value="ABC TRANSPORTER ATP-BINDING PROTEIN"/>
    <property type="match status" value="1"/>
</dbReference>
<dbReference type="NCBIfam" id="TIGR01188">
    <property type="entry name" value="drrA"/>
    <property type="match status" value="1"/>
</dbReference>
<gene>
    <name evidence="7" type="ORF">BBF96_15430</name>
</gene>
<dbReference type="GO" id="GO:0005524">
    <property type="term" value="F:ATP binding"/>
    <property type="evidence" value="ECO:0007669"/>
    <property type="project" value="UniProtKB-KW"/>
</dbReference>
<dbReference type="PANTHER" id="PTHR42711:SF18">
    <property type="entry name" value="ABC TRANSPORTER, ATP-BINDING PROTEIN"/>
    <property type="match status" value="1"/>
</dbReference>